<accession>A0A075HWH4</accession>
<sequence length="61" mass="7139">MNYMLDARCPECENVAKVNDELTKVTCPHCKFEKTYDEYLEIMKDQAVNMATDYIPDRPGF</sequence>
<protein>
    <recommendedName>
        <fullName evidence="2">Zinc-domain-containing protein</fullName>
    </recommendedName>
</protein>
<name>A0A075HWH4_9ARCH</name>
<reference evidence="1" key="1">
    <citation type="journal article" date="2014" name="Genome Biol. Evol.">
        <title>Pangenome evidence for extensive interdomain horizontal transfer affecting lineage core and shell genes in uncultured planktonic thaumarchaeota and euryarchaeota.</title>
        <authorList>
            <person name="Deschamps P."/>
            <person name="Zivanovic Y."/>
            <person name="Moreira D."/>
            <person name="Rodriguez-Valera F."/>
            <person name="Lopez-Garcia P."/>
        </authorList>
    </citation>
    <scope>NUCLEOTIDE SEQUENCE</scope>
</reference>
<dbReference type="AlphaFoldDB" id="A0A075HWH4"/>
<dbReference type="SUPFAM" id="SSF57850">
    <property type="entry name" value="RING/U-box"/>
    <property type="match status" value="1"/>
</dbReference>
<evidence type="ECO:0008006" key="2">
    <source>
        <dbReference type="Google" id="ProtNLM"/>
    </source>
</evidence>
<organism evidence="1">
    <name type="scientific">uncultured marine thaumarchaeote KM3_82_B03</name>
    <dbReference type="NCBI Taxonomy" id="1456302"/>
    <lineage>
        <taxon>Archaea</taxon>
        <taxon>Nitrososphaerota</taxon>
        <taxon>environmental samples</taxon>
    </lineage>
</organism>
<dbReference type="EMBL" id="KF901103">
    <property type="protein sequence ID" value="AIF18148.1"/>
    <property type="molecule type" value="Genomic_DNA"/>
</dbReference>
<evidence type="ECO:0000313" key="1">
    <source>
        <dbReference type="EMBL" id="AIF18148.1"/>
    </source>
</evidence>
<proteinExistence type="predicted"/>